<dbReference type="OrthoDB" id="498381at2759"/>
<dbReference type="Proteomes" id="UP000693970">
    <property type="component" value="Unassembled WGS sequence"/>
</dbReference>
<keyword evidence="2" id="KW-0547">Nucleotide-binding</keyword>
<keyword evidence="2" id="KW-0347">Helicase</keyword>
<comment type="caution">
    <text evidence="2">The sequence shown here is derived from an EMBL/GenBank/DDBJ whole genome shotgun (WGS) entry which is preliminary data.</text>
</comment>
<feature type="domain" description="Helicase-associated" evidence="1">
    <location>
        <begin position="95"/>
        <end position="161"/>
    </location>
</feature>
<protein>
    <submittedName>
        <fullName evidence="2">Helicase domain protein</fullName>
    </submittedName>
</protein>
<dbReference type="Pfam" id="PF03457">
    <property type="entry name" value="HA"/>
    <property type="match status" value="2"/>
</dbReference>
<gene>
    <name evidence="2" type="ORF">IV203_023858</name>
</gene>
<dbReference type="PANTHER" id="PTHR33418">
    <property type="entry name" value="HELICASE-ASSOCIATED"/>
    <property type="match status" value="1"/>
</dbReference>
<evidence type="ECO:0000313" key="3">
    <source>
        <dbReference type="Proteomes" id="UP000693970"/>
    </source>
</evidence>
<accession>A0A9K3PAW2</accession>
<dbReference type="EMBL" id="JAGRRH010000027">
    <property type="protein sequence ID" value="KAG7340315.1"/>
    <property type="molecule type" value="Genomic_DNA"/>
</dbReference>
<evidence type="ECO:0000259" key="1">
    <source>
        <dbReference type="Pfam" id="PF03457"/>
    </source>
</evidence>
<reference evidence="2" key="1">
    <citation type="journal article" date="2021" name="Sci. Rep.">
        <title>Diploid genomic architecture of Nitzschia inconspicua, an elite biomass production diatom.</title>
        <authorList>
            <person name="Oliver A."/>
            <person name="Podell S."/>
            <person name="Pinowska A."/>
            <person name="Traller J.C."/>
            <person name="Smith S.R."/>
            <person name="McClure R."/>
            <person name="Beliaev A."/>
            <person name="Bohutskyi P."/>
            <person name="Hill E.A."/>
            <person name="Rabines A."/>
            <person name="Zheng H."/>
            <person name="Allen L.Z."/>
            <person name="Kuo A."/>
            <person name="Grigoriev I.V."/>
            <person name="Allen A.E."/>
            <person name="Hazlebeck D."/>
            <person name="Allen E.E."/>
        </authorList>
    </citation>
    <scope>NUCLEOTIDE SEQUENCE</scope>
    <source>
        <strain evidence="2">Hildebrandi</strain>
    </source>
</reference>
<dbReference type="GO" id="GO:0004386">
    <property type="term" value="F:helicase activity"/>
    <property type="evidence" value="ECO:0007669"/>
    <property type="project" value="UniProtKB-KW"/>
</dbReference>
<keyword evidence="2" id="KW-0378">Hydrolase</keyword>
<sequence>MAWSSKNNAGKAAINHVNCVGCVDIFYLLQPNRADYRFQGLLHFQQEHGHLLVPKCYPSNPKLAQWVKRQKHNSILTDGHEEKLLAVGFIFDSDRAAWYERFETLKSFYLAHGHYGIPANFEYHSLNEWIQHQRCQYQLYMNGEKSSMTKERTTALNSIGFDWNPRN</sequence>
<dbReference type="PANTHER" id="PTHR33418:SF1">
    <property type="entry name" value="HELICASE-ASSOCIATED DOMAIN-CONTAINING PROTEIN"/>
    <property type="match status" value="1"/>
</dbReference>
<keyword evidence="3" id="KW-1185">Reference proteome</keyword>
<dbReference type="AlphaFoldDB" id="A0A9K3PAW2"/>
<feature type="domain" description="Helicase-associated" evidence="1">
    <location>
        <begin position="37"/>
        <end position="89"/>
    </location>
</feature>
<keyword evidence="2" id="KW-0067">ATP-binding</keyword>
<name>A0A9K3PAW2_9STRA</name>
<proteinExistence type="predicted"/>
<organism evidence="2 3">
    <name type="scientific">Nitzschia inconspicua</name>
    <dbReference type="NCBI Taxonomy" id="303405"/>
    <lineage>
        <taxon>Eukaryota</taxon>
        <taxon>Sar</taxon>
        <taxon>Stramenopiles</taxon>
        <taxon>Ochrophyta</taxon>
        <taxon>Bacillariophyta</taxon>
        <taxon>Bacillariophyceae</taxon>
        <taxon>Bacillariophycidae</taxon>
        <taxon>Bacillariales</taxon>
        <taxon>Bacillariaceae</taxon>
        <taxon>Nitzschia</taxon>
    </lineage>
</organism>
<evidence type="ECO:0000313" key="2">
    <source>
        <dbReference type="EMBL" id="KAG7340315.1"/>
    </source>
</evidence>
<dbReference type="InterPro" id="IPR005114">
    <property type="entry name" value="Helicase_assoc"/>
</dbReference>
<reference evidence="2" key="2">
    <citation type="submission" date="2021-04" db="EMBL/GenBank/DDBJ databases">
        <authorList>
            <person name="Podell S."/>
        </authorList>
    </citation>
    <scope>NUCLEOTIDE SEQUENCE</scope>
    <source>
        <strain evidence="2">Hildebrandi</strain>
    </source>
</reference>